<evidence type="ECO:0000313" key="3">
    <source>
        <dbReference type="Proteomes" id="UP000318741"/>
    </source>
</evidence>
<dbReference type="AlphaFoldDB" id="A0A517PEN9"/>
<dbReference type="EMBL" id="CP036265">
    <property type="protein sequence ID" value="QDT17833.1"/>
    <property type="molecule type" value="Genomic_DNA"/>
</dbReference>
<dbReference type="Proteomes" id="UP000318741">
    <property type="component" value="Chromosome"/>
</dbReference>
<proteinExistence type="predicted"/>
<dbReference type="RefSeq" id="WP_145360832.1">
    <property type="nucleotide sequence ID" value="NZ_CP036265.1"/>
</dbReference>
<gene>
    <name evidence="2" type="ORF">CA12_39680</name>
</gene>
<dbReference type="OrthoDB" id="215190at2"/>
<organism evidence="2 3">
    <name type="scientific">Alienimonas californiensis</name>
    <dbReference type="NCBI Taxonomy" id="2527989"/>
    <lineage>
        <taxon>Bacteria</taxon>
        <taxon>Pseudomonadati</taxon>
        <taxon>Planctomycetota</taxon>
        <taxon>Planctomycetia</taxon>
        <taxon>Planctomycetales</taxon>
        <taxon>Planctomycetaceae</taxon>
        <taxon>Alienimonas</taxon>
    </lineage>
</organism>
<accession>A0A517PEN9</accession>
<evidence type="ECO:0000313" key="2">
    <source>
        <dbReference type="EMBL" id="QDT17833.1"/>
    </source>
</evidence>
<dbReference type="KEGG" id="acaf:CA12_39680"/>
<reference evidence="2 3" key="1">
    <citation type="submission" date="2019-02" db="EMBL/GenBank/DDBJ databases">
        <title>Deep-cultivation of Planctomycetes and their phenomic and genomic characterization uncovers novel biology.</title>
        <authorList>
            <person name="Wiegand S."/>
            <person name="Jogler M."/>
            <person name="Boedeker C."/>
            <person name="Pinto D."/>
            <person name="Vollmers J."/>
            <person name="Rivas-Marin E."/>
            <person name="Kohn T."/>
            <person name="Peeters S.H."/>
            <person name="Heuer A."/>
            <person name="Rast P."/>
            <person name="Oberbeckmann S."/>
            <person name="Bunk B."/>
            <person name="Jeske O."/>
            <person name="Meyerdierks A."/>
            <person name="Storesund J.E."/>
            <person name="Kallscheuer N."/>
            <person name="Luecker S."/>
            <person name="Lage O.M."/>
            <person name="Pohl T."/>
            <person name="Merkel B.J."/>
            <person name="Hornburger P."/>
            <person name="Mueller R.-W."/>
            <person name="Bruemmer F."/>
            <person name="Labrenz M."/>
            <person name="Spormann A.M."/>
            <person name="Op den Camp H."/>
            <person name="Overmann J."/>
            <person name="Amann R."/>
            <person name="Jetten M.S.M."/>
            <person name="Mascher T."/>
            <person name="Medema M.H."/>
            <person name="Devos D.P."/>
            <person name="Kaster A.-K."/>
            <person name="Ovreas L."/>
            <person name="Rohde M."/>
            <person name="Galperin M.Y."/>
            <person name="Jogler C."/>
        </authorList>
    </citation>
    <scope>NUCLEOTIDE SEQUENCE [LARGE SCALE GENOMIC DNA]</scope>
    <source>
        <strain evidence="2 3">CA12</strain>
    </source>
</reference>
<keyword evidence="3" id="KW-1185">Reference proteome</keyword>
<evidence type="ECO:0000256" key="1">
    <source>
        <dbReference type="SAM" id="MobiDB-lite"/>
    </source>
</evidence>
<name>A0A517PEN9_9PLAN</name>
<feature type="region of interest" description="Disordered" evidence="1">
    <location>
        <begin position="153"/>
        <end position="175"/>
    </location>
</feature>
<protein>
    <submittedName>
        <fullName evidence="2">Uncharacterized protein</fullName>
    </submittedName>
</protein>
<feature type="region of interest" description="Disordered" evidence="1">
    <location>
        <begin position="1"/>
        <end position="23"/>
    </location>
</feature>
<sequence>MSSREFAVNVEPAPPADPAESAAVETVSGPPADFAALAASRREWVLTVLRPWCRAATRRDLRLAEGAWADLAGDVGTRETLWAWAWERFPALCEPGLAPPSESRAVRVTLTDGTTVAGTPDGRRSVRGELWLVGDGPSGWEERGPFALDQIARVEPADGPAAGPHPPPRSITMPH</sequence>